<evidence type="ECO:0000256" key="17">
    <source>
        <dbReference type="ARBA" id="ARBA00048679"/>
    </source>
</evidence>
<reference evidence="23" key="2">
    <citation type="submission" date="2025-09" db="UniProtKB">
        <authorList>
            <consortium name="Ensembl"/>
        </authorList>
    </citation>
    <scope>IDENTIFICATION</scope>
</reference>
<dbReference type="InterPro" id="IPR011009">
    <property type="entry name" value="Kinase-like_dom_sf"/>
</dbReference>
<evidence type="ECO:0000256" key="9">
    <source>
        <dbReference type="ARBA" id="ARBA00022737"/>
    </source>
</evidence>
<evidence type="ECO:0000313" key="24">
    <source>
        <dbReference type="Proteomes" id="UP000694543"/>
    </source>
</evidence>
<evidence type="ECO:0000259" key="22">
    <source>
        <dbReference type="PROSITE" id="PS50112"/>
    </source>
</evidence>
<dbReference type="GO" id="GO:0045719">
    <property type="term" value="P:negative regulation of glycogen biosynthetic process"/>
    <property type="evidence" value="ECO:0007669"/>
    <property type="project" value="TreeGrafter"/>
</dbReference>
<evidence type="ECO:0000256" key="5">
    <source>
        <dbReference type="ARBA" id="ARBA00022490"/>
    </source>
</evidence>
<dbReference type="SMART" id="SM00091">
    <property type="entry name" value="PAS"/>
    <property type="match status" value="2"/>
</dbReference>
<dbReference type="InterPro" id="IPR035965">
    <property type="entry name" value="PAS-like_dom_sf"/>
</dbReference>
<evidence type="ECO:0000256" key="12">
    <source>
        <dbReference type="ARBA" id="ARBA00022840"/>
    </source>
</evidence>
<keyword evidence="24" id="KW-1185">Reference proteome</keyword>
<dbReference type="GO" id="GO:0005634">
    <property type="term" value="C:nucleus"/>
    <property type="evidence" value="ECO:0007669"/>
    <property type="project" value="UniProtKB-SubCell"/>
</dbReference>
<comment type="catalytic activity">
    <reaction evidence="16">
        <text>L-threonyl-[protein] + ATP = O-phospho-L-threonyl-[protein] + ADP + H(+)</text>
        <dbReference type="Rhea" id="RHEA:46608"/>
        <dbReference type="Rhea" id="RHEA-COMP:11060"/>
        <dbReference type="Rhea" id="RHEA-COMP:11605"/>
        <dbReference type="ChEBI" id="CHEBI:15378"/>
        <dbReference type="ChEBI" id="CHEBI:30013"/>
        <dbReference type="ChEBI" id="CHEBI:30616"/>
        <dbReference type="ChEBI" id="CHEBI:61977"/>
        <dbReference type="ChEBI" id="CHEBI:456216"/>
        <dbReference type="EC" id="2.7.11.1"/>
    </reaction>
</comment>
<evidence type="ECO:0000256" key="1">
    <source>
        <dbReference type="ARBA" id="ARBA00004123"/>
    </source>
</evidence>
<dbReference type="GO" id="GO:0035556">
    <property type="term" value="P:intracellular signal transduction"/>
    <property type="evidence" value="ECO:0007669"/>
    <property type="project" value="TreeGrafter"/>
</dbReference>
<dbReference type="PROSITE" id="PS00107">
    <property type="entry name" value="PROTEIN_KINASE_ATP"/>
    <property type="match status" value="1"/>
</dbReference>
<dbReference type="SMART" id="SM00220">
    <property type="entry name" value="S_TKc"/>
    <property type="match status" value="1"/>
</dbReference>
<evidence type="ECO:0000313" key="23">
    <source>
        <dbReference type="Ensembl" id="ENSCPIP00010018262.1"/>
    </source>
</evidence>
<dbReference type="GO" id="GO:0004674">
    <property type="term" value="F:protein serine/threonine kinase activity"/>
    <property type="evidence" value="ECO:0007669"/>
    <property type="project" value="UniProtKB-KW"/>
</dbReference>
<evidence type="ECO:0000256" key="3">
    <source>
        <dbReference type="ARBA" id="ARBA00006692"/>
    </source>
</evidence>
<dbReference type="FunFam" id="1.10.510.10:FF:000351">
    <property type="entry name" value="PAS domain-containing serine/threonine-protein kinase"/>
    <property type="match status" value="1"/>
</dbReference>
<keyword evidence="5" id="KW-0963">Cytoplasm</keyword>
<evidence type="ECO:0000256" key="18">
    <source>
        <dbReference type="ARBA" id="ARBA00053825"/>
    </source>
</evidence>
<keyword evidence="12 20" id="KW-0067">ATP-binding</keyword>
<reference evidence="23" key="1">
    <citation type="submission" date="2025-08" db="UniProtKB">
        <authorList>
            <consortium name="Ensembl"/>
        </authorList>
    </citation>
    <scope>IDENTIFICATION</scope>
</reference>
<dbReference type="Pfam" id="PF00989">
    <property type="entry name" value="PAS"/>
    <property type="match status" value="1"/>
</dbReference>
<dbReference type="SUPFAM" id="SSF56112">
    <property type="entry name" value="Protein kinase-like (PK-like)"/>
    <property type="match status" value="1"/>
</dbReference>
<dbReference type="Pfam" id="PF00069">
    <property type="entry name" value="Pkinase"/>
    <property type="match status" value="1"/>
</dbReference>
<keyword evidence="7" id="KW-0597">Phosphoprotein</keyword>
<dbReference type="PROSITE" id="PS50011">
    <property type="entry name" value="PROTEIN_KINASE_DOM"/>
    <property type="match status" value="1"/>
</dbReference>
<dbReference type="SUPFAM" id="SSF55785">
    <property type="entry name" value="PYP-like sensor domain (PAS domain)"/>
    <property type="match status" value="1"/>
</dbReference>
<evidence type="ECO:0000256" key="16">
    <source>
        <dbReference type="ARBA" id="ARBA00047899"/>
    </source>
</evidence>
<accession>A0A8C3M5K2</accession>
<feature type="domain" description="PAS" evidence="22">
    <location>
        <begin position="62"/>
        <end position="133"/>
    </location>
</feature>
<keyword evidence="8" id="KW-0808">Transferase</keyword>
<dbReference type="Ensembl" id="ENSCPIT00010021724.1">
    <property type="protein sequence ID" value="ENSCPIP00010018262.1"/>
    <property type="gene ID" value="ENSCPIG00010014594.1"/>
</dbReference>
<dbReference type="InterPro" id="IPR017441">
    <property type="entry name" value="Protein_kinase_ATP_BS"/>
</dbReference>
<dbReference type="EC" id="2.7.11.1" evidence="4"/>
<feature type="domain" description="Protein kinase" evidence="21">
    <location>
        <begin position="792"/>
        <end position="1044"/>
    </location>
</feature>
<evidence type="ECO:0000256" key="2">
    <source>
        <dbReference type="ARBA" id="ARBA00004496"/>
    </source>
</evidence>
<keyword evidence="10 20" id="KW-0547">Nucleotide-binding</keyword>
<keyword evidence="11" id="KW-0418">Kinase</keyword>
<comment type="catalytic activity">
    <reaction evidence="17">
        <text>L-seryl-[protein] + ATP = O-phospho-L-seryl-[protein] + ADP + H(+)</text>
        <dbReference type="Rhea" id="RHEA:17989"/>
        <dbReference type="Rhea" id="RHEA-COMP:9863"/>
        <dbReference type="Rhea" id="RHEA-COMP:11604"/>
        <dbReference type="ChEBI" id="CHEBI:15378"/>
        <dbReference type="ChEBI" id="CHEBI:29999"/>
        <dbReference type="ChEBI" id="CHEBI:30616"/>
        <dbReference type="ChEBI" id="CHEBI:83421"/>
        <dbReference type="ChEBI" id="CHEBI:456216"/>
        <dbReference type="EC" id="2.7.11.1"/>
    </reaction>
</comment>
<dbReference type="Gene3D" id="3.30.200.20">
    <property type="entry name" value="Phosphorylase Kinase, domain 1"/>
    <property type="match status" value="1"/>
</dbReference>
<dbReference type="CDD" id="cd00130">
    <property type="entry name" value="PAS"/>
    <property type="match status" value="1"/>
</dbReference>
<comment type="similarity">
    <text evidence="3">Belongs to the protein kinase superfamily. CAMK Ser/Thr protein kinase family.</text>
</comment>
<evidence type="ECO:0000256" key="14">
    <source>
        <dbReference type="ARBA" id="ARBA00023121"/>
    </source>
</evidence>
<dbReference type="PANTHER" id="PTHR24346:SF51">
    <property type="entry name" value="PAS DOMAIN-CONTAINING SERINE_THREONINE-PROTEIN KINASE"/>
    <property type="match status" value="1"/>
</dbReference>
<protein>
    <recommendedName>
        <fullName evidence="19">PAS domain-containing serine/threonine-protein kinase</fullName>
        <ecNumber evidence="4">2.7.11.1</ecNumber>
    </recommendedName>
</protein>
<evidence type="ECO:0000256" key="4">
    <source>
        <dbReference type="ARBA" id="ARBA00012513"/>
    </source>
</evidence>
<evidence type="ECO:0000256" key="13">
    <source>
        <dbReference type="ARBA" id="ARBA00022990"/>
    </source>
</evidence>
<keyword evidence="13" id="KW-0007">Acetylation</keyword>
<evidence type="ECO:0000256" key="10">
    <source>
        <dbReference type="ARBA" id="ARBA00022741"/>
    </source>
</evidence>
<dbReference type="FunFam" id="3.30.450.20:FF:000059">
    <property type="entry name" value="PAS domain containing serine/threonine kinase"/>
    <property type="match status" value="1"/>
</dbReference>
<dbReference type="InterPro" id="IPR013767">
    <property type="entry name" value="PAS_fold"/>
</dbReference>
<evidence type="ECO:0000256" key="6">
    <source>
        <dbReference type="ARBA" id="ARBA00022527"/>
    </source>
</evidence>
<dbReference type="GO" id="GO:0005524">
    <property type="term" value="F:ATP binding"/>
    <property type="evidence" value="ECO:0007669"/>
    <property type="project" value="UniProtKB-UniRule"/>
</dbReference>
<dbReference type="PANTHER" id="PTHR24346">
    <property type="entry name" value="MAP/MICROTUBULE AFFINITY-REGULATING KINASE"/>
    <property type="match status" value="1"/>
</dbReference>
<keyword evidence="15" id="KW-0539">Nucleus</keyword>
<dbReference type="AlphaFoldDB" id="A0A8C3M5K2"/>
<evidence type="ECO:0000256" key="15">
    <source>
        <dbReference type="ARBA" id="ARBA00023242"/>
    </source>
</evidence>
<dbReference type="InterPro" id="IPR008271">
    <property type="entry name" value="Ser/Thr_kinase_AS"/>
</dbReference>
<evidence type="ECO:0000256" key="20">
    <source>
        <dbReference type="PROSITE-ProRule" id="PRU10141"/>
    </source>
</evidence>
<dbReference type="PROSITE" id="PS50112">
    <property type="entry name" value="PAS"/>
    <property type="match status" value="1"/>
</dbReference>
<dbReference type="InterPro" id="IPR000719">
    <property type="entry name" value="Prot_kinase_dom"/>
</dbReference>
<comment type="function">
    <text evidence="18">Serine/threonine-protein kinase involved in energy homeostasis and protein translation. Phosphorylates EEF1A1, GYS1, PDX1 and RPS6. Probably plays a role under changing environmental conditions (oxygen, glucose, nutrition), rather than under standard conditions. Acts as a sensor involved in energy homeostasis: regulates glycogen synthase synthesis by mediating phosphorylation of GYS1, leading to GYS1 inactivation. May be involved in glucose-stimulated insulin production in pancreas and regulation of glucagon secretion by glucose in alpha cells; however such data require additional evidences. May play a role in regulation of protein translation by phosphorylating EEF1A1, leading to increase translation efficiency. May also participate in respiratory regulation.</text>
</comment>
<keyword evidence="6" id="KW-0723">Serine/threonine-protein kinase</keyword>
<feature type="binding site" evidence="20">
    <location>
        <position position="821"/>
    </location>
    <ligand>
        <name>ATP</name>
        <dbReference type="ChEBI" id="CHEBI:30616"/>
    </ligand>
</feature>
<evidence type="ECO:0000256" key="11">
    <source>
        <dbReference type="ARBA" id="ARBA00022777"/>
    </source>
</evidence>
<dbReference type="GO" id="GO:0005829">
    <property type="term" value="C:cytosol"/>
    <property type="evidence" value="ECO:0007669"/>
    <property type="project" value="TreeGrafter"/>
</dbReference>
<dbReference type="Gene3D" id="3.30.450.20">
    <property type="entry name" value="PAS domain"/>
    <property type="match status" value="1"/>
</dbReference>
<dbReference type="Gene3D" id="1.10.510.10">
    <property type="entry name" value="Transferase(Phosphotransferase) domain 1"/>
    <property type="match status" value="1"/>
</dbReference>
<dbReference type="PROSITE" id="PS00108">
    <property type="entry name" value="PROTEIN_KINASE_ST"/>
    <property type="match status" value="1"/>
</dbReference>
<dbReference type="Proteomes" id="UP000694543">
    <property type="component" value="Unplaced"/>
</dbReference>
<dbReference type="FunFam" id="3.30.200.20:FF:000346">
    <property type="entry name" value="PAS domain-containing serine/threonine-protein kinase"/>
    <property type="match status" value="1"/>
</dbReference>
<keyword evidence="14" id="KW-0446">Lipid-binding</keyword>
<dbReference type="InterPro" id="IPR000014">
    <property type="entry name" value="PAS"/>
</dbReference>
<dbReference type="NCBIfam" id="TIGR00229">
    <property type="entry name" value="sensory_box"/>
    <property type="match status" value="1"/>
</dbReference>
<evidence type="ECO:0000256" key="19">
    <source>
        <dbReference type="ARBA" id="ARBA00071822"/>
    </source>
</evidence>
<dbReference type="Pfam" id="PF13426">
    <property type="entry name" value="PAS_9"/>
    <property type="match status" value="1"/>
</dbReference>
<evidence type="ECO:0000256" key="8">
    <source>
        <dbReference type="ARBA" id="ARBA00022679"/>
    </source>
</evidence>
<organism evidence="23 24">
    <name type="scientific">Chrysolophus pictus</name>
    <name type="common">Golden pheasant</name>
    <name type="synonym">Phasianus pictus</name>
    <dbReference type="NCBI Taxonomy" id="9089"/>
    <lineage>
        <taxon>Eukaryota</taxon>
        <taxon>Metazoa</taxon>
        <taxon>Chordata</taxon>
        <taxon>Craniata</taxon>
        <taxon>Vertebrata</taxon>
        <taxon>Euteleostomi</taxon>
        <taxon>Archelosauria</taxon>
        <taxon>Archosauria</taxon>
        <taxon>Dinosauria</taxon>
        <taxon>Saurischia</taxon>
        <taxon>Theropoda</taxon>
        <taxon>Coelurosauria</taxon>
        <taxon>Aves</taxon>
        <taxon>Neognathae</taxon>
        <taxon>Galloanserae</taxon>
        <taxon>Galliformes</taxon>
        <taxon>Phasianidae</taxon>
        <taxon>Phasianinae</taxon>
        <taxon>Chrysolophus</taxon>
    </lineage>
</organism>
<proteinExistence type="inferred from homology"/>
<sequence>NRLVELFAWEKWSSYCFSSLAAHNVCASKIGNCWAQRDSSSLSISVGSSSCSFVRAPALEESSQHFLTAARNPNQAIFTVDVTTTEILVANDKACRLLGCSSQELIGQKLSHFISKCNQETWEAVDDEYLETDECSPMVSGTVVDVINHLKEKIPFSVWLRRIRIKDNQRCVVLLEPVERLSAFVSFRTDVSNLKVQRAVGRSREGNVFPLTLKLQVSLLEEDQVTAQNNGVLQTEREISLTDYHYTAAVEVFSTISGLITVQSDGTIQCIKDSFALTLFGYEKKELLGKNITFLIPGFYNNMERSDDCSLPLPPLDDSLGTESECCFEDVSACHTAGSGCRSKGKISRGERFFLSFLLNQLHVHHQDPKELNCQRVSMLPYEMLKDQHFTSAQGQSSSANVACYTIFSRPVDELDTASSEMSKPPSCFPCNSSGTPKINEPQPGTTLSCTQDFQSHVARGQLTKTSFMCDGKHSSLEHTVAESSLLKDANFIANGRNSIHDPCSGNTMCCTGSALGAAPTFRTVGQTDAELNYICSDLEELNLNIGVTGNSGNCLGSTSDFVEGFFSNTVNSAAGNTLTQKSGASSTEQLLNGVAIKDGSGYLPSQQHLENPEQSFKVFIEKPKTLTETVGDNVNRNILKSKGNPEEECQLHGQENMEIKVTSTPVKQEGRPNHAAPFGAEILEGSYSGNCSHRDGSQLSIVFEVKRVELQDPAVLFCVWVVKDLLQSQKEAVAKTQFLLSSLASSTQSVLDLSTHSLGEAIKSSSLSENSRRAEELERLRACEGEYAKHYHTLSLIGKGSFGFVWTARSKKNHQEAVVKFIWKERVLEDCWVDDPDVGRVTQEIAILLKLQHPNIIKVLDVFENERFFQLVMEKHGSGLDLFTFIDNQPDLDEPLASYLFRQLVSAVGYLHCRNILHRDIKDENIVIAEDFTIKLVDFGSAAYLQPGKLFYTFCGTIEYCSPEVLSGKPYHGPELEMWSLGVTLYTLIFAENPFCELEEAMAAVLNFPRLVSKDLMNLIVGLLHPAPEQRTTLAMLVEDPWLKQPVNLGDYTWEEVYISAGAGEMSCSCEVSGLEPEESLQPLPAAAPACAALTP</sequence>
<name>A0A8C3M5K2_CHRPC</name>
<dbReference type="GO" id="GO:0008289">
    <property type="term" value="F:lipid binding"/>
    <property type="evidence" value="ECO:0007669"/>
    <property type="project" value="UniProtKB-KW"/>
</dbReference>
<dbReference type="GO" id="GO:0006355">
    <property type="term" value="P:regulation of DNA-templated transcription"/>
    <property type="evidence" value="ECO:0007669"/>
    <property type="project" value="InterPro"/>
</dbReference>
<evidence type="ECO:0000259" key="21">
    <source>
        <dbReference type="PROSITE" id="PS50011"/>
    </source>
</evidence>
<keyword evidence="9" id="KW-0677">Repeat</keyword>
<evidence type="ECO:0000256" key="7">
    <source>
        <dbReference type="ARBA" id="ARBA00022553"/>
    </source>
</evidence>
<comment type="subcellular location">
    <subcellularLocation>
        <location evidence="2">Cytoplasm</location>
    </subcellularLocation>
    <subcellularLocation>
        <location evidence="1">Nucleus</location>
    </subcellularLocation>
</comment>